<evidence type="ECO:0000313" key="1">
    <source>
        <dbReference type="EMBL" id="KAI5657208.1"/>
    </source>
</evidence>
<comment type="caution">
    <text evidence="1">The sequence shown here is derived from an EMBL/GenBank/DDBJ whole genome shotgun (WGS) entry which is preliminary data.</text>
</comment>
<proteinExistence type="predicted"/>
<accession>A0ACC0A8H8</accession>
<dbReference type="EMBL" id="CM044706">
    <property type="protein sequence ID" value="KAI5657208.1"/>
    <property type="molecule type" value="Genomic_DNA"/>
</dbReference>
<reference evidence="2" key="1">
    <citation type="journal article" date="2023" name="Nat. Plants">
        <title>Single-cell RNA sequencing provides a high-resolution roadmap for understanding the multicellular compartmentation of specialized metabolism.</title>
        <authorList>
            <person name="Sun S."/>
            <person name="Shen X."/>
            <person name="Li Y."/>
            <person name="Li Y."/>
            <person name="Wang S."/>
            <person name="Li R."/>
            <person name="Zhang H."/>
            <person name="Shen G."/>
            <person name="Guo B."/>
            <person name="Wei J."/>
            <person name="Xu J."/>
            <person name="St-Pierre B."/>
            <person name="Chen S."/>
            <person name="Sun C."/>
        </authorList>
    </citation>
    <scope>NUCLEOTIDE SEQUENCE [LARGE SCALE GENOMIC DNA]</scope>
</reference>
<sequence>MAGVVYLRTNRFEVKLEGITFKAKEFESLCSMDFLFPEGKIWARPPIVGIDVMSHPRDPSIVLLLFCFGVGCMILRFHLGETIPEAIFKFLTDERIRFVAFGIPEKKGLFPFQELGLHRHRVDIGYLAAKILNDSKYKRWELAELARKVLGIKNMIGLTDASSFERHEQIKCAICQLFITSAIGMALLNKNEKKSEDNSPKKGSFLKSFNSLPLFTEGWFKFRKGEKETDKTSADNGPETLAQAWIRAMTHDEHGPYATNKSHAKVDSLEDDHVVGNGDWGTSADAFNIMTNNSTQNPSKEDSSPKKPLKGILKCPSSYFDGSNPSNDSTDSSSPEFQNAGRSLKRANSKGFNKRRTEMVFQKEYLDLVLVPSGLIIMFAYHLFLLHRCLKLPHRTVIGFENHDKAAWVEKVMQAENKNVSVALDVLSSNVSAATFLASVALTLSSLIGAWMANSSNIFQSQLIYGDTREVTMSIKYITLLISFLLAFSCFVQSSRCFIHANYLITTPDSDIPIKYVELAVIRGGNFWSLGLRALYFATTLLLWFFGPIPMFATSVSMVILLYHLDTNTAPLRHHRSLLKKPFKTEKEAMATRMSTPVDHLV</sequence>
<gene>
    <name evidence="1" type="ORF">M9H77_26001</name>
</gene>
<keyword evidence="2" id="KW-1185">Reference proteome</keyword>
<name>A0ACC0A8H8_CATRO</name>
<evidence type="ECO:0000313" key="2">
    <source>
        <dbReference type="Proteomes" id="UP001060085"/>
    </source>
</evidence>
<organism evidence="1 2">
    <name type="scientific">Catharanthus roseus</name>
    <name type="common">Madagascar periwinkle</name>
    <name type="synonym">Vinca rosea</name>
    <dbReference type="NCBI Taxonomy" id="4058"/>
    <lineage>
        <taxon>Eukaryota</taxon>
        <taxon>Viridiplantae</taxon>
        <taxon>Streptophyta</taxon>
        <taxon>Embryophyta</taxon>
        <taxon>Tracheophyta</taxon>
        <taxon>Spermatophyta</taxon>
        <taxon>Magnoliopsida</taxon>
        <taxon>eudicotyledons</taxon>
        <taxon>Gunneridae</taxon>
        <taxon>Pentapetalae</taxon>
        <taxon>asterids</taxon>
        <taxon>lamiids</taxon>
        <taxon>Gentianales</taxon>
        <taxon>Apocynaceae</taxon>
        <taxon>Rauvolfioideae</taxon>
        <taxon>Vinceae</taxon>
        <taxon>Catharanthinae</taxon>
        <taxon>Catharanthus</taxon>
    </lineage>
</organism>
<protein>
    <submittedName>
        <fullName evidence="1">Uncharacterized protein</fullName>
    </submittedName>
</protein>
<dbReference type="Proteomes" id="UP001060085">
    <property type="component" value="Linkage Group LG06"/>
</dbReference>